<name>A0A919WIW6_9BACI</name>
<keyword evidence="1" id="KW-1133">Transmembrane helix</keyword>
<dbReference type="Gene3D" id="2.60.40.1640">
    <property type="entry name" value="Conserved domain protein"/>
    <property type="match status" value="1"/>
</dbReference>
<gene>
    <name evidence="4" type="ORF">J27TS8_28580</name>
</gene>
<dbReference type="Proteomes" id="UP000682111">
    <property type="component" value="Unassembled WGS sequence"/>
</dbReference>
<protein>
    <submittedName>
        <fullName evidence="4">ECF-type sigma factor negative effector</fullName>
    </submittedName>
</protein>
<dbReference type="Pfam" id="PF18705">
    <property type="entry name" value="DUF5643"/>
    <property type="match status" value="1"/>
</dbReference>
<reference evidence="4" key="1">
    <citation type="submission" date="2021-03" db="EMBL/GenBank/DDBJ databases">
        <title>Antimicrobial resistance genes in bacteria isolated from Japanese honey, and their potential for conferring macrolide and lincosamide resistance in the American foulbrood pathogen Paenibacillus larvae.</title>
        <authorList>
            <person name="Okamoto M."/>
            <person name="Kumagai M."/>
            <person name="Kanamori H."/>
            <person name="Takamatsu D."/>
        </authorList>
    </citation>
    <scope>NUCLEOTIDE SEQUENCE</scope>
    <source>
        <strain evidence="4">J27TS8</strain>
    </source>
</reference>
<feature type="domain" description="DUF5643" evidence="3">
    <location>
        <begin position="229"/>
        <end position="323"/>
    </location>
</feature>
<organism evidence="4 5">
    <name type="scientific">Robertmurraya siralis</name>
    <dbReference type="NCBI Taxonomy" id="77777"/>
    <lineage>
        <taxon>Bacteria</taxon>
        <taxon>Bacillati</taxon>
        <taxon>Bacillota</taxon>
        <taxon>Bacilli</taxon>
        <taxon>Bacillales</taxon>
        <taxon>Bacillaceae</taxon>
        <taxon>Robertmurraya</taxon>
    </lineage>
</organism>
<keyword evidence="1" id="KW-0812">Transmembrane</keyword>
<dbReference type="InterPro" id="IPR025436">
    <property type="entry name" value="DUF4179"/>
</dbReference>
<dbReference type="Pfam" id="PF13786">
    <property type="entry name" value="DUF4179"/>
    <property type="match status" value="1"/>
</dbReference>
<dbReference type="InterPro" id="IPR040680">
    <property type="entry name" value="DUF5643"/>
</dbReference>
<dbReference type="AlphaFoldDB" id="A0A919WIW6"/>
<sequence>MKDIYELLNDVDIDINEFEHVEVSKHEREQVKKELKKKIHMNKPSKWKKTMTAASIAIGISSASLFGLSFTTFAEEIPIIGGIFKLFNENGLYKEYDANANKLNLVKEGQGIKVTLNEAVFDGRALYVTYEIESEKDLGPSPEIIGFPEIKGSHTFFHAGKYEIKKTGDHQYVGMMTSRLLINGKGLSEGNFELNIEGFKIDSAIDGEQISGNWDFEFDLKTTKHHEQVVNLVREQKGITFNVTRITYTPMSFIVNYDVSISKEVDEKWDFEFIDIKEVKDDLGNVYVSSWDGGYSEGDIFHYTYTLEKLNPGASKLIVIPIVRLLAADGTDERGNVYREENSSAPDEVFELEPIVIEIEK</sequence>
<feature type="domain" description="DUF4179" evidence="2">
    <location>
        <begin position="43"/>
        <end position="134"/>
    </location>
</feature>
<keyword evidence="1" id="KW-0472">Membrane</keyword>
<feature type="transmembrane region" description="Helical" evidence="1">
    <location>
        <begin position="51"/>
        <end position="70"/>
    </location>
</feature>
<dbReference type="EMBL" id="BORC01000004">
    <property type="protein sequence ID" value="GIN62865.1"/>
    <property type="molecule type" value="Genomic_DNA"/>
</dbReference>
<dbReference type="Gene3D" id="2.60.40.1630">
    <property type="entry name" value="bacillus anthracis domain"/>
    <property type="match status" value="1"/>
</dbReference>
<evidence type="ECO:0000313" key="5">
    <source>
        <dbReference type="Proteomes" id="UP000682111"/>
    </source>
</evidence>
<dbReference type="RefSeq" id="WP_170211280.1">
    <property type="nucleotide sequence ID" value="NZ_BORC01000004.1"/>
</dbReference>
<keyword evidence="5" id="KW-1185">Reference proteome</keyword>
<accession>A0A919WIW6</accession>
<evidence type="ECO:0000259" key="3">
    <source>
        <dbReference type="Pfam" id="PF18705"/>
    </source>
</evidence>
<evidence type="ECO:0000259" key="2">
    <source>
        <dbReference type="Pfam" id="PF13786"/>
    </source>
</evidence>
<comment type="caution">
    <text evidence="4">The sequence shown here is derived from an EMBL/GenBank/DDBJ whole genome shotgun (WGS) entry which is preliminary data.</text>
</comment>
<evidence type="ECO:0000256" key="1">
    <source>
        <dbReference type="SAM" id="Phobius"/>
    </source>
</evidence>
<evidence type="ECO:0000313" key="4">
    <source>
        <dbReference type="EMBL" id="GIN62865.1"/>
    </source>
</evidence>
<proteinExistence type="predicted"/>